<name>A0A136JKL3_9PEZI</name>
<sequence length="365" mass="39583">MVSPWVLALLPAIIGTANAKCECGYSVGIDSKPHTFSDMLESDFVHLNLKQEGLEYGQLGWAPQQFNKSKSAGRGPHGEIYSLDNVQSNTIADKSVFTGDGKNGGAAGLQLLVGGRLVNDMVTVSEVATAKPHHTFGTYRASIKVTDVPGTCTAFFWYFNDTQEIDVEFLSYDFNRDNNSFPVNLVLQSMQSAQAGHDASGTKDFKKVSLPFDPTTGFHEYRFDYVPGKVKFFADGKELAEMTGDSVPTTSGHLLLSHWSNGNPRWSHGPPTRDATSTVNYVKAYFNSSDTERRSAYASRCKDPAAADAVCAIPDNDASFFFGQQDNMAPGQTVHSTPSMAASLALGAWQWSFIPAIALLVCSSL</sequence>
<proteinExistence type="predicted"/>
<gene>
    <name evidence="3" type="ORF">Micbo1qcDRAFT_9454</name>
</gene>
<dbReference type="InterPro" id="IPR013320">
    <property type="entry name" value="ConA-like_dom_sf"/>
</dbReference>
<reference evidence="4" key="1">
    <citation type="submission" date="2016-02" db="EMBL/GenBank/DDBJ databases">
        <title>Draft genome sequence of Microdochium bolleyi, a fungal endophyte of beachgrass.</title>
        <authorList>
            <consortium name="DOE Joint Genome Institute"/>
            <person name="David A.S."/>
            <person name="May G."/>
            <person name="Haridas S."/>
            <person name="Lim J."/>
            <person name="Wang M."/>
            <person name="Labutti K."/>
            <person name="Lipzen A."/>
            <person name="Barry K."/>
            <person name="Grigoriev I.V."/>
        </authorList>
    </citation>
    <scope>NUCLEOTIDE SEQUENCE [LARGE SCALE GENOMIC DNA]</scope>
    <source>
        <strain evidence="4">J235TASD1</strain>
    </source>
</reference>
<dbReference type="Pfam" id="PF00722">
    <property type="entry name" value="Glyco_hydro_16"/>
    <property type="match status" value="1"/>
</dbReference>
<evidence type="ECO:0000259" key="2">
    <source>
        <dbReference type="PROSITE" id="PS51762"/>
    </source>
</evidence>
<dbReference type="GO" id="GO:0004553">
    <property type="term" value="F:hydrolase activity, hydrolyzing O-glycosyl compounds"/>
    <property type="evidence" value="ECO:0007669"/>
    <property type="project" value="InterPro"/>
</dbReference>
<dbReference type="GO" id="GO:0005975">
    <property type="term" value="P:carbohydrate metabolic process"/>
    <property type="evidence" value="ECO:0007669"/>
    <property type="project" value="InterPro"/>
</dbReference>
<dbReference type="PANTHER" id="PTHR38121:SF5">
    <property type="entry name" value="GH16 DOMAIN-CONTAINING PROTEIN"/>
    <property type="match status" value="1"/>
</dbReference>
<dbReference type="Proteomes" id="UP000070501">
    <property type="component" value="Unassembled WGS sequence"/>
</dbReference>
<dbReference type="Gene3D" id="2.60.120.200">
    <property type="match status" value="1"/>
</dbReference>
<dbReference type="InterPro" id="IPR000757">
    <property type="entry name" value="Beta-glucanase-like"/>
</dbReference>
<feature type="domain" description="GH16" evidence="2">
    <location>
        <begin position="25"/>
        <end position="290"/>
    </location>
</feature>
<keyword evidence="1" id="KW-0732">Signal</keyword>
<dbReference type="EMBL" id="KQ964245">
    <property type="protein sequence ID" value="KXJ97695.1"/>
    <property type="molecule type" value="Genomic_DNA"/>
</dbReference>
<evidence type="ECO:0000313" key="3">
    <source>
        <dbReference type="EMBL" id="KXJ97695.1"/>
    </source>
</evidence>
<dbReference type="AlphaFoldDB" id="A0A136JKL3"/>
<dbReference type="OrthoDB" id="25131at2759"/>
<dbReference type="PANTHER" id="PTHR38121">
    <property type="entry name" value="GH16 DOMAIN-CONTAINING PROTEIN"/>
    <property type="match status" value="1"/>
</dbReference>
<feature type="chain" id="PRO_5007293840" evidence="1">
    <location>
        <begin position="20"/>
        <end position="365"/>
    </location>
</feature>
<dbReference type="InParanoid" id="A0A136JKL3"/>
<organism evidence="3 4">
    <name type="scientific">Microdochium bolleyi</name>
    <dbReference type="NCBI Taxonomy" id="196109"/>
    <lineage>
        <taxon>Eukaryota</taxon>
        <taxon>Fungi</taxon>
        <taxon>Dikarya</taxon>
        <taxon>Ascomycota</taxon>
        <taxon>Pezizomycotina</taxon>
        <taxon>Sordariomycetes</taxon>
        <taxon>Xylariomycetidae</taxon>
        <taxon>Xylariales</taxon>
        <taxon>Microdochiaceae</taxon>
        <taxon>Microdochium</taxon>
    </lineage>
</organism>
<feature type="signal peptide" evidence="1">
    <location>
        <begin position="1"/>
        <end position="19"/>
    </location>
</feature>
<evidence type="ECO:0000313" key="4">
    <source>
        <dbReference type="Proteomes" id="UP000070501"/>
    </source>
</evidence>
<dbReference type="CDD" id="cd00413">
    <property type="entry name" value="Glyco_hydrolase_16"/>
    <property type="match status" value="1"/>
</dbReference>
<dbReference type="PROSITE" id="PS51762">
    <property type="entry name" value="GH16_2"/>
    <property type="match status" value="1"/>
</dbReference>
<dbReference type="SUPFAM" id="SSF49899">
    <property type="entry name" value="Concanavalin A-like lectins/glucanases"/>
    <property type="match status" value="1"/>
</dbReference>
<evidence type="ECO:0000256" key="1">
    <source>
        <dbReference type="SAM" id="SignalP"/>
    </source>
</evidence>
<keyword evidence="4" id="KW-1185">Reference proteome</keyword>
<protein>
    <submittedName>
        <fullName evidence="3">Glycoside hydrolase family 16 protein</fullName>
    </submittedName>
</protein>
<accession>A0A136JKL3</accession>
<dbReference type="STRING" id="196109.A0A136JKL3"/>
<keyword evidence="3" id="KW-0378">Hydrolase</keyword>